<feature type="compositionally biased region" description="Low complexity" evidence="7">
    <location>
        <begin position="92"/>
        <end position="106"/>
    </location>
</feature>
<comment type="subcellular location">
    <subcellularLocation>
        <location evidence="1">Membrane</location>
    </subcellularLocation>
</comment>
<dbReference type="SMART" id="SM00033">
    <property type="entry name" value="CH"/>
    <property type="match status" value="2"/>
</dbReference>
<dbReference type="Proteomes" id="UP000566440">
    <property type="component" value="Unassembled WGS sequence"/>
</dbReference>
<dbReference type="FunFam" id="1.10.418.10:FF:000057">
    <property type="entry name" value="Calmin"/>
    <property type="match status" value="1"/>
</dbReference>
<reference evidence="10 11" key="1">
    <citation type="submission" date="2019-09" db="EMBL/GenBank/DDBJ databases">
        <title>Bird 10,000 Genomes (B10K) Project - Family phase.</title>
        <authorList>
            <person name="Zhang G."/>
        </authorList>
    </citation>
    <scope>NUCLEOTIDE SEQUENCE [LARGE SCALE GENOMIC DNA]</scope>
    <source>
        <strain evidence="10">B10K-DU-001-62</strain>
        <tissue evidence="10">Muscle</tissue>
    </source>
</reference>
<protein>
    <submittedName>
        <fullName evidence="10">CLMN protein</fullName>
    </submittedName>
</protein>
<comment type="caution">
    <text evidence="10">The sequence shown here is derived from an EMBL/GenBank/DDBJ whole genome shotgun (WGS) entry which is preliminary data.</text>
</comment>
<dbReference type="SUPFAM" id="SSF47576">
    <property type="entry name" value="Calponin-homology domain, CH-domain"/>
    <property type="match status" value="1"/>
</dbReference>
<evidence type="ECO:0000313" key="11">
    <source>
        <dbReference type="Proteomes" id="UP000566440"/>
    </source>
</evidence>
<keyword evidence="4 8" id="KW-1133">Transmembrane helix</keyword>
<dbReference type="GO" id="GO:0005640">
    <property type="term" value="C:nuclear outer membrane"/>
    <property type="evidence" value="ECO:0007669"/>
    <property type="project" value="TreeGrafter"/>
</dbReference>
<sequence>IDIQDGKILMALLEVLSGQKLMHEYKSSTHRIFRLNNIAKALKFLEDSNVKLVSIDAAEIADGNSSLVLGLIWNIILFFQIKELTGNLNRNSSSSSLSSGPSGPESDTSHPSTPSVERNMSVTVKDQRKAIRALLIWVQRKTRKYGVAVQDFASSWRSGLAFLAIIKAIDSTLVDMKQALGKSARENLEDAFSIAQNKLGVPRLLEPEDIMVESPDEQSIVTYVAQFLEHFPELEGEDFTDPDKELPIESTYVHIKETPLEKEGKILILSESEENMYTVNHERSHPAPPKVHIHDTHERIPSETIPEKCNGKWSQVLGDSQETSEEEPQRPTSLKIAGSVSFESNSSWEVLSDKFMSGEGGMPDDPLKQNNDLSPAVLTGQKNSVDSFEDYSEELTKETSTEYDNENKSLSANTSSLSPLSWTSETDVLHEKSIQEQNYKEDTPEPDLGNKQGVPSSEMDTENVKEETTYICSHRNSSDEKQVPLLMQELETEDGTKATNHQDSTIPQHPEAIVDHLEDLTIAIERPEKSSNREEEEKNMIKEDDLQISEVATIALSQDKLEEIADCQEFTRSSDSDSNIYLRKRFPNTSVEETYGVNEQKMTDMGENPLMIRNRKNLEASETPTPTHEITIVEQPEIFYFIIFFWVLIYCLLLLPQLLSNKV</sequence>
<dbReference type="PROSITE" id="PS00020">
    <property type="entry name" value="ACTININ_2"/>
    <property type="match status" value="1"/>
</dbReference>
<name>A0A7K9TCL6_9PICI</name>
<feature type="non-terminal residue" evidence="10">
    <location>
        <position position="1"/>
    </location>
</feature>
<keyword evidence="5 8" id="KW-0472">Membrane</keyword>
<feature type="region of interest" description="Disordered" evidence="7">
    <location>
        <begin position="92"/>
        <end position="121"/>
    </location>
</feature>
<evidence type="ECO:0000256" key="1">
    <source>
        <dbReference type="ARBA" id="ARBA00004370"/>
    </source>
</evidence>
<feature type="compositionally biased region" description="Basic and acidic residues" evidence="7">
    <location>
        <begin position="427"/>
        <end position="443"/>
    </location>
</feature>
<feature type="compositionally biased region" description="Polar residues" evidence="7">
    <location>
        <begin position="109"/>
        <end position="121"/>
    </location>
</feature>
<accession>A0A7K9TCL6</accession>
<evidence type="ECO:0000256" key="8">
    <source>
        <dbReference type="SAM" id="Phobius"/>
    </source>
</evidence>
<feature type="region of interest" description="Disordered" evidence="7">
    <location>
        <begin position="354"/>
        <end position="482"/>
    </location>
</feature>
<proteinExistence type="predicted"/>
<dbReference type="EMBL" id="VWZX01009335">
    <property type="protein sequence ID" value="NXI46104.1"/>
    <property type="molecule type" value="Genomic_DNA"/>
</dbReference>
<feature type="domain" description="Calponin-homology (CH)" evidence="9">
    <location>
        <begin position="1"/>
        <end position="80"/>
    </location>
</feature>
<evidence type="ECO:0000256" key="3">
    <source>
        <dbReference type="ARBA" id="ARBA00022737"/>
    </source>
</evidence>
<dbReference type="InterPro" id="IPR047826">
    <property type="entry name" value="CLMN_CH_second"/>
</dbReference>
<dbReference type="InterPro" id="IPR052403">
    <property type="entry name" value="LINC-complex_assoc"/>
</dbReference>
<dbReference type="Pfam" id="PF00307">
    <property type="entry name" value="CH"/>
    <property type="match status" value="2"/>
</dbReference>
<dbReference type="PANTHER" id="PTHR47535:SF7">
    <property type="entry name" value="CALMIN"/>
    <property type="match status" value="1"/>
</dbReference>
<dbReference type="GO" id="GO:0007097">
    <property type="term" value="P:nuclear migration"/>
    <property type="evidence" value="ECO:0007669"/>
    <property type="project" value="TreeGrafter"/>
</dbReference>
<evidence type="ECO:0000313" key="10">
    <source>
        <dbReference type="EMBL" id="NXI46104.1"/>
    </source>
</evidence>
<dbReference type="GO" id="GO:0034993">
    <property type="term" value="C:meiotic nuclear membrane microtubule tethering complex"/>
    <property type="evidence" value="ECO:0007669"/>
    <property type="project" value="TreeGrafter"/>
</dbReference>
<feature type="domain" description="Calponin-homology (CH)" evidence="9">
    <location>
        <begin position="128"/>
        <end position="232"/>
    </location>
</feature>
<dbReference type="InterPro" id="IPR001715">
    <property type="entry name" value="CH_dom"/>
</dbReference>
<organism evidence="10 11">
    <name type="scientific">Galbula dea</name>
    <dbReference type="NCBI Taxonomy" id="1109041"/>
    <lineage>
        <taxon>Eukaryota</taxon>
        <taxon>Metazoa</taxon>
        <taxon>Chordata</taxon>
        <taxon>Craniata</taxon>
        <taxon>Vertebrata</taxon>
        <taxon>Euteleostomi</taxon>
        <taxon>Archelosauria</taxon>
        <taxon>Archosauria</taxon>
        <taxon>Dinosauria</taxon>
        <taxon>Saurischia</taxon>
        <taxon>Theropoda</taxon>
        <taxon>Coelurosauria</taxon>
        <taxon>Aves</taxon>
        <taxon>Neognathae</taxon>
        <taxon>Neoaves</taxon>
        <taxon>Telluraves</taxon>
        <taxon>Coraciimorphae</taxon>
        <taxon>Piciformes</taxon>
        <taxon>Galbulidae</taxon>
        <taxon>Galbula</taxon>
    </lineage>
</organism>
<dbReference type="Gene3D" id="1.10.418.10">
    <property type="entry name" value="Calponin-like domain"/>
    <property type="match status" value="2"/>
</dbReference>
<dbReference type="GO" id="GO:0051015">
    <property type="term" value="F:actin filament binding"/>
    <property type="evidence" value="ECO:0007669"/>
    <property type="project" value="TreeGrafter"/>
</dbReference>
<feature type="transmembrane region" description="Helical" evidence="8">
    <location>
        <begin position="638"/>
        <end position="659"/>
    </location>
</feature>
<dbReference type="OrthoDB" id="10017054at2759"/>
<dbReference type="PROSITE" id="PS50021">
    <property type="entry name" value="CH"/>
    <property type="match status" value="2"/>
</dbReference>
<keyword evidence="11" id="KW-1185">Reference proteome</keyword>
<dbReference type="AlphaFoldDB" id="A0A7K9TCL6"/>
<feature type="compositionally biased region" description="Polar residues" evidence="7">
    <location>
        <begin position="408"/>
        <end position="426"/>
    </location>
</feature>
<dbReference type="CDD" id="cd21245">
    <property type="entry name" value="CH_CLMN_rpt2"/>
    <property type="match status" value="1"/>
</dbReference>
<feature type="non-terminal residue" evidence="10">
    <location>
        <position position="663"/>
    </location>
</feature>
<keyword evidence="2 8" id="KW-0812">Transmembrane</keyword>
<evidence type="ECO:0000256" key="7">
    <source>
        <dbReference type="SAM" id="MobiDB-lite"/>
    </source>
</evidence>
<keyword evidence="3" id="KW-0677">Repeat</keyword>
<evidence type="ECO:0000256" key="4">
    <source>
        <dbReference type="ARBA" id="ARBA00022989"/>
    </source>
</evidence>
<dbReference type="InterPro" id="IPR001589">
    <property type="entry name" value="Actinin_actin-bd_CS"/>
</dbReference>
<dbReference type="InterPro" id="IPR036872">
    <property type="entry name" value="CH_dom_sf"/>
</dbReference>
<dbReference type="PANTHER" id="PTHR47535">
    <property type="entry name" value="MUSCLE-SPECIFIC PROTEIN 300 KDA, ISOFORM G"/>
    <property type="match status" value="1"/>
</dbReference>
<keyword evidence="6" id="KW-0009">Actin-binding</keyword>
<evidence type="ECO:0000256" key="5">
    <source>
        <dbReference type="ARBA" id="ARBA00023136"/>
    </source>
</evidence>
<dbReference type="GO" id="GO:0005737">
    <property type="term" value="C:cytoplasm"/>
    <property type="evidence" value="ECO:0007669"/>
    <property type="project" value="TreeGrafter"/>
</dbReference>
<evidence type="ECO:0000256" key="2">
    <source>
        <dbReference type="ARBA" id="ARBA00022692"/>
    </source>
</evidence>
<evidence type="ECO:0000259" key="9">
    <source>
        <dbReference type="PROSITE" id="PS50021"/>
    </source>
</evidence>
<gene>
    <name evidence="10" type="primary">Clmn</name>
    <name evidence="10" type="ORF">GALDEA_R09299</name>
</gene>
<evidence type="ECO:0000256" key="6">
    <source>
        <dbReference type="ARBA" id="ARBA00023203"/>
    </source>
</evidence>